<name>C8VVL2_DESAS</name>
<sequence>MDSYRIGLSTASLCLWGIDPLKKLKICKSLKFSRIEIGLSTLKMLKEFVNFNLFEELKTFN</sequence>
<dbReference type="KEGG" id="dae:Dtox_1461"/>
<keyword evidence="2" id="KW-1185">Reference proteome</keyword>
<organism evidence="1 2">
    <name type="scientific">Desulfofarcimen acetoxidans (strain ATCC 49208 / DSM 771 / KCTC 5769 / VKM B-1644 / 5575)</name>
    <name type="common">Desulfotomaculum acetoxidans</name>
    <dbReference type="NCBI Taxonomy" id="485916"/>
    <lineage>
        <taxon>Bacteria</taxon>
        <taxon>Bacillati</taxon>
        <taxon>Bacillota</taxon>
        <taxon>Clostridia</taxon>
        <taxon>Eubacteriales</taxon>
        <taxon>Peptococcaceae</taxon>
        <taxon>Desulfofarcimen</taxon>
    </lineage>
</organism>
<dbReference type="OrthoDB" id="1806293at2"/>
<proteinExistence type="predicted"/>
<evidence type="ECO:0000313" key="2">
    <source>
        <dbReference type="Proteomes" id="UP000002217"/>
    </source>
</evidence>
<gene>
    <name evidence="1" type="ordered locus">Dtox_1461</name>
</gene>
<evidence type="ECO:0000313" key="1">
    <source>
        <dbReference type="EMBL" id="ACV62327.1"/>
    </source>
</evidence>
<dbReference type="EMBL" id="CP001720">
    <property type="protein sequence ID" value="ACV62327.1"/>
    <property type="molecule type" value="Genomic_DNA"/>
</dbReference>
<dbReference type="RefSeq" id="WP_015757041.1">
    <property type="nucleotide sequence ID" value="NC_013216.1"/>
</dbReference>
<dbReference type="HOGENOM" id="CLU_2914901_0_0_9"/>
<dbReference type="Proteomes" id="UP000002217">
    <property type="component" value="Chromosome"/>
</dbReference>
<reference evidence="1 2" key="1">
    <citation type="journal article" date="2009" name="Stand. Genomic Sci.">
        <title>Complete genome sequence of Desulfotomaculum acetoxidans type strain (5575).</title>
        <authorList>
            <person name="Spring S."/>
            <person name="Lapidus A."/>
            <person name="Schroder M."/>
            <person name="Gleim D."/>
            <person name="Sims D."/>
            <person name="Meincke L."/>
            <person name="Glavina Del Rio T."/>
            <person name="Tice H."/>
            <person name="Copeland A."/>
            <person name="Cheng J.F."/>
            <person name="Lucas S."/>
            <person name="Chen F."/>
            <person name="Nolan M."/>
            <person name="Bruce D."/>
            <person name="Goodwin L."/>
            <person name="Pitluck S."/>
            <person name="Ivanova N."/>
            <person name="Mavromatis K."/>
            <person name="Mikhailova N."/>
            <person name="Pati A."/>
            <person name="Chen A."/>
            <person name="Palaniappan K."/>
            <person name="Land M."/>
            <person name="Hauser L."/>
            <person name="Chang Y.J."/>
            <person name="Jeffries C.D."/>
            <person name="Chain P."/>
            <person name="Saunders E."/>
            <person name="Brettin T."/>
            <person name="Detter J.C."/>
            <person name="Goker M."/>
            <person name="Bristow J."/>
            <person name="Eisen J.A."/>
            <person name="Markowitz V."/>
            <person name="Hugenholtz P."/>
            <person name="Kyrpides N.C."/>
            <person name="Klenk H.P."/>
            <person name="Han C."/>
        </authorList>
    </citation>
    <scope>NUCLEOTIDE SEQUENCE [LARGE SCALE GENOMIC DNA]</scope>
    <source>
        <strain evidence="2">ATCC 49208 / DSM 771 / VKM B-1644</strain>
    </source>
</reference>
<dbReference type="AlphaFoldDB" id="C8VVL2"/>
<protein>
    <submittedName>
        <fullName evidence="1">Uncharacterized protein</fullName>
    </submittedName>
</protein>
<accession>C8VVL2</accession>